<dbReference type="FunFam" id="3.20.20.140:FF:000005">
    <property type="entry name" value="TatD family hydrolase"/>
    <property type="match status" value="1"/>
</dbReference>
<comment type="caution">
    <text evidence="3">The sequence shown here is derived from an EMBL/GenBank/DDBJ whole genome shotgun (WGS) entry which is preliminary data.</text>
</comment>
<dbReference type="NCBIfam" id="TIGR00010">
    <property type="entry name" value="YchF/TatD family DNA exonuclease"/>
    <property type="match status" value="1"/>
</dbReference>
<proteinExistence type="predicted"/>
<dbReference type="InterPro" id="IPR015991">
    <property type="entry name" value="TatD/YcfH-like"/>
</dbReference>
<dbReference type="SUPFAM" id="SSF51556">
    <property type="entry name" value="Metallo-dependent hydrolases"/>
    <property type="match status" value="1"/>
</dbReference>
<keyword evidence="1" id="KW-0479">Metal-binding</keyword>
<dbReference type="InterPro" id="IPR018228">
    <property type="entry name" value="DNase_TatD-rel_CS"/>
</dbReference>
<sequence length="175" mass="19562">GIHPHDAKDMTAETITELKKLTQNEKVVAIGETGLDFHYNFSPQKDQRRAFAQQLKIAAELNLPVIIHCREAFNDTMDILEQYGLGVKRAVFHCFSGSGEQAKIVLDKGFYISFTGVVTFRNAEKTRAAAGIVPLDRLMLETDCPYMSPEPCRKQKINEPALMIHTAARLAELKG</sequence>
<gene>
    <name evidence="3" type="ORF">S01H1_22957</name>
</gene>
<feature type="non-terminal residue" evidence="3">
    <location>
        <position position="1"/>
    </location>
</feature>
<dbReference type="PROSITE" id="PS01091">
    <property type="entry name" value="TATD_3"/>
    <property type="match status" value="1"/>
</dbReference>
<dbReference type="Pfam" id="PF01026">
    <property type="entry name" value="TatD_DNase"/>
    <property type="match status" value="1"/>
</dbReference>
<dbReference type="EMBL" id="BARS01013098">
    <property type="protein sequence ID" value="GAF93398.1"/>
    <property type="molecule type" value="Genomic_DNA"/>
</dbReference>
<name>X0TIL8_9ZZZZ</name>
<feature type="non-terminal residue" evidence="3">
    <location>
        <position position="175"/>
    </location>
</feature>
<dbReference type="GO" id="GO:0005829">
    <property type="term" value="C:cytosol"/>
    <property type="evidence" value="ECO:0007669"/>
    <property type="project" value="TreeGrafter"/>
</dbReference>
<evidence type="ECO:0008006" key="4">
    <source>
        <dbReference type="Google" id="ProtNLM"/>
    </source>
</evidence>
<dbReference type="Gene3D" id="3.20.20.140">
    <property type="entry name" value="Metal-dependent hydrolases"/>
    <property type="match status" value="1"/>
</dbReference>
<dbReference type="GO" id="GO:0046872">
    <property type="term" value="F:metal ion binding"/>
    <property type="evidence" value="ECO:0007669"/>
    <property type="project" value="UniProtKB-KW"/>
</dbReference>
<dbReference type="GO" id="GO:0016788">
    <property type="term" value="F:hydrolase activity, acting on ester bonds"/>
    <property type="evidence" value="ECO:0007669"/>
    <property type="project" value="InterPro"/>
</dbReference>
<organism evidence="3">
    <name type="scientific">marine sediment metagenome</name>
    <dbReference type="NCBI Taxonomy" id="412755"/>
    <lineage>
        <taxon>unclassified sequences</taxon>
        <taxon>metagenomes</taxon>
        <taxon>ecological metagenomes</taxon>
    </lineage>
</organism>
<evidence type="ECO:0000313" key="3">
    <source>
        <dbReference type="EMBL" id="GAF93398.1"/>
    </source>
</evidence>
<reference evidence="3" key="1">
    <citation type="journal article" date="2014" name="Front. Microbiol.">
        <title>High frequency of phylogenetically diverse reductive dehalogenase-homologous genes in deep subseafloor sedimentary metagenomes.</title>
        <authorList>
            <person name="Kawai M."/>
            <person name="Futagami T."/>
            <person name="Toyoda A."/>
            <person name="Takaki Y."/>
            <person name="Nishi S."/>
            <person name="Hori S."/>
            <person name="Arai W."/>
            <person name="Tsubouchi T."/>
            <person name="Morono Y."/>
            <person name="Uchiyama I."/>
            <person name="Ito T."/>
            <person name="Fujiyama A."/>
            <person name="Inagaki F."/>
            <person name="Takami H."/>
        </authorList>
    </citation>
    <scope>NUCLEOTIDE SEQUENCE</scope>
    <source>
        <strain evidence="3">Expedition CK06-06</strain>
    </source>
</reference>
<evidence type="ECO:0000256" key="1">
    <source>
        <dbReference type="ARBA" id="ARBA00022723"/>
    </source>
</evidence>
<keyword evidence="2" id="KW-0378">Hydrolase</keyword>
<dbReference type="CDD" id="cd01310">
    <property type="entry name" value="TatD_DNAse"/>
    <property type="match status" value="1"/>
</dbReference>
<evidence type="ECO:0000256" key="2">
    <source>
        <dbReference type="ARBA" id="ARBA00022801"/>
    </source>
</evidence>
<dbReference type="AlphaFoldDB" id="X0TIL8"/>
<dbReference type="PANTHER" id="PTHR46124:SF2">
    <property type="entry name" value="D-AMINOACYL-TRNA DEACYLASE"/>
    <property type="match status" value="1"/>
</dbReference>
<dbReference type="PANTHER" id="PTHR46124">
    <property type="entry name" value="D-AMINOACYL-TRNA DEACYLASE"/>
    <property type="match status" value="1"/>
</dbReference>
<protein>
    <recommendedName>
        <fullName evidence="4">Hydrolase TatD</fullName>
    </recommendedName>
</protein>
<dbReference type="InterPro" id="IPR001130">
    <property type="entry name" value="TatD-like"/>
</dbReference>
<dbReference type="GO" id="GO:0004536">
    <property type="term" value="F:DNA nuclease activity"/>
    <property type="evidence" value="ECO:0007669"/>
    <property type="project" value="InterPro"/>
</dbReference>
<dbReference type="InterPro" id="IPR032466">
    <property type="entry name" value="Metal_Hydrolase"/>
</dbReference>
<accession>X0TIL8</accession>